<evidence type="ECO:0000259" key="4">
    <source>
        <dbReference type="Pfam" id="PF02678"/>
    </source>
</evidence>
<accession>A0A562LES0</accession>
<evidence type="ECO:0000259" key="5">
    <source>
        <dbReference type="Pfam" id="PF17954"/>
    </source>
</evidence>
<feature type="binding site" evidence="2">
    <location>
        <position position="57"/>
    </location>
    <ligand>
        <name>Fe cation</name>
        <dbReference type="ChEBI" id="CHEBI:24875"/>
    </ligand>
</feature>
<keyword evidence="2" id="KW-0479">Metal-binding</keyword>
<keyword evidence="2" id="KW-0408">Iron</keyword>
<feature type="binding site" evidence="2">
    <location>
        <position position="59"/>
    </location>
    <ligand>
        <name>Fe cation</name>
        <dbReference type="ChEBI" id="CHEBI:24875"/>
    </ligand>
</feature>
<feature type="domain" description="Pirin N-terminal" evidence="4">
    <location>
        <begin position="11"/>
        <end position="134"/>
    </location>
</feature>
<evidence type="ECO:0000313" key="7">
    <source>
        <dbReference type="Proteomes" id="UP000315167"/>
    </source>
</evidence>
<dbReference type="Proteomes" id="UP000315167">
    <property type="component" value="Unassembled WGS sequence"/>
</dbReference>
<dbReference type="Pfam" id="PF02678">
    <property type="entry name" value="Pirin"/>
    <property type="match status" value="1"/>
</dbReference>
<evidence type="ECO:0000256" key="2">
    <source>
        <dbReference type="PIRSR" id="PIRSR006232-1"/>
    </source>
</evidence>
<feature type="domain" description="Quercetin 2,3-dioxygenase C-terminal cupin" evidence="5">
    <location>
        <begin position="162"/>
        <end position="249"/>
    </location>
</feature>
<feature type="binding site" evidence="2">
    <location>
        <position position="116"/>
    </location>
    <ligand>
        <name>Fe cation</name>
        <dbReference type="ChEBI" id="CHEBI:24875"/>
    </ligand>
</feature>
<dbReference type="PANTHER" id="PTHR43212">
    <property type="entry name" value="QUERCETIN 2,3-DIOXYGENASE"/>
    <property type="match status" value="1"/>
</dbReference>
<dbReference type="InterPro" id="IPR014710">
    <property type="entry name" value="RmlC-like_jellyroll"/>
</dbReference>
<dbReference type="RefSeq" id="WP_144897908.1">
    <property type="nucleotide sequence ID" value="NZ_VLKN01000001.1"/>
</dbReference>
<dbReference type="GO" id="GO:0046872">
    <property type="term" value="F:metal ion binding"/>
    <property type="evidence" value="ECO:0007669"/>
    <property type="project" value="UniProtKB-KW"/>
</dbReference>
<evidence type="ECO:0008006" key="8">
    <source>
        <dbReference type="Google" id="ProtNLM"/>
    </source>
</evidence>
<comment type="similarity">
    <text evidence="1 3">Belongs to the pirin family.</text>
</comment>
<dbReference type="SUPFAM" id="SSF51182">
    <property type="entry name" value="RmlC-like cupins"/>
    <property type="match status" value="1"/>
</dbReference>
<dbReference type="InterPro" id="IPR003829">
    <property type="entry name" value="Pirin_N_dom"/>
</dbReference>
<dbReference type="AlphaFoldDB" id="A0A562LES0"/>
<dbReference type="InterPro" id="IPR041602">
    <property type="entry name" value="Quercetinase_C"/>
</dbReference>
<dbReference type="PANTHER" id="PTHR43212:SF3">
    <property type="entry name" value="QUERCETIN 2,3-DIOXYGENASE"/>
    <property type="match status" value="1"/>
</dbReference>
<gene>
    <name evidence="6" type="ORF">IP90_00372</name>
</gene>
<dbReference type="Pfam" id="PF17954">
    <property type="entry name" value="Pirin_C_2"/>
    <property type="match status" value="1"/>
</dbReference>
<comment type="cofactor">
    <cofactor evidence="2">
        <name>Fe cation</name>
        <dbReference type="ChEBI" id="CHEBI:24875"/>
    </cofactor>
    <text evidence="2">Binds 1 Fe cation per subunit.</text>
</comment>
<proteinExistence type="inferred from homology"/>
<sequence>MRILRSASERGRVDVGWLDSRHTFSFGHYHDPQWMGFGPLRVINEDRVAPGGGFAPHRHANMEILSYVLSGALAHRDSASDVLRSFDKLRMSGAQDERVLRPGELQWMSAGHGIEHSEFNASDSEPVHFLQIWIQPDRVNAPPAYAQRAFDPQARRGRWGVLASPDGADGSLAIRQQAWLRAVQLGLGETAAWTLQPGRRYWLHLARGAIDIGGQSLAAGDALGIHEESGELQITGADDEVADVLLFDLPA</sequence>
<evidence type="ECO:0000256" key="3">
    <source>
        <dbReference type="RuleBase" id="RU003457"/>
    </source>
</evidence>
<reference evidence="6 7" key="1">
    <citation type="journal article" date="2015" name="Stand. Genomic Sci.">
        <title>Genomic Encyclopedia of Bacterial and Archaeal Type Strains, Phase III: the genomes of soil and plant-associated and newly described type strains.</title>
        <authorList>
            <person name="Whitman W.B."/>
            <person name="Woyke T."/>
            <person name="Klenk H.P."/>
            <person name="Zhou Y."/>
            <person name="Lilburn T.G."/>
            <person name="Beck B.J."/>
            <person name="De Vos P."/>
            <person name="Vandamme P."/>
            <person name="Eisen J.A."/>
            <person name="Garrity G."/>
            <person name="Hugenholtz P."/>
            <person name="Kyrpides N.C."/>
        </authorList>
    </citation>
    <scope>NUCLEOTIDE SEQUENCE [LARGE SCALE GENOMIC DNA]</scope>
    <source>
        <strain evidence="6 7">CGMCC 1.10821</strain>
    </source>
</reference>
<dbReference type="EMBL" id="VLKN01000001">
    <property type="protein sequence ID" value="TWI06109.1"/>
    <property type="molecule type" value="Genomic_DNA"/>
</dbReference>
<dbReference type="PIRSF" id="PIRSF006232">
    <property type="entry name" value="Pirin"/>
    <property type="match status" value="1"/>
</dbReference>
<feature type="binding site" evidence="2">
    <location>
        <position position="118"/>
    </location>
    <ligand>
        <name>Fe cation</name>
        <dbReference type="ChEBI" id="CHEBI:24875"/>
    </ligand>
</feature>
<dbReference type="InterPro" id="IPR012093">
    <property type="entry name" value="Pirin"/>
</dbReference>
<dbReference type="CDD" id="cd02910">
    <property type="entry name" value="cupin_Yhhw_N"/>
    <property type="match status" value="1"/>
</dbReference>
<dbReference type="OrthoDB" id="9780903at2"/>
<keyword evidence="7" id="KW-1185">Reference proteome</keyword>
<evidence type="ECO:0000256" key="1">
    <source>
        <dbReference type="ARBA" id="ARBA00008416"/>
    </source>
</evidence>
<name>A0A562LES0_9GAMM</name>
<comment type="caution">
    <text evidence="6">The sequence shown here is derived from an EMBL/GenBank/DDBJ whole genome shotgun (WGS) entry which is preliminary data.</text>
</comment>
<protein>
    <recommendedName>
        <fullName evidence="8">Pirin N-terminal domain-containing protein</fullName>
    </recommendedName>
</protein>
<evidence type="ECO:0000313" key="6">
    <source>
        <dbReference type="EMBL" id="TWI06109.1"/>
    </source>
</evidence>
<dbReference type="InterPro" id="IPR011051">
    <property type="entry name" value="RmlC_Cupin_sf"/>
</dbReference>
<organism evidence="6 7">
    <name type="scientific">Luteimonas cucumeris</name>
    <dbReference type="NCBI Taxonomy" id="985012"/>
    <lineage>
        <taxon>Bacteria</taxon>
        <taxon>Pseudomonadati</taxon>
        <taxon>Pseudomonadota</taxon>
        <taxon>Gammaproteobacteria</taxon>
        <taxon>Lysobacterales</taxon>
        <taxon>Lysobacteraceae</taxon>
        <taxon>Luteimonas</taxon>
    </lineage>
</organism>
<dbReference type="Gene3D" id="2.60.120.10">
    <property type="entry name" value="Jelly Rolls"/>
    <property type="match status" value="2"/>
</dbReference>